<feature type="chain" id="PRO_5033216309" description="L,D-TPase catalytic domain-containing protein" evidence="8">
    <location>
        <begin position="25"/>
        <end position="338"/>
    </location>
</feature>
<evidence type="ECO:0000313" key="11">
    <source>
        <dbReference type="EMBL" id="MBB6184745.1"/>
    </source>
</evidence>
<evidence type="ECO:0000256" key="7">
    <source>
        <dbReference type="PROSITE-ProRule" id="PRU01373"/>
    </source>
</evidence>
<dbReference type="NCBIfam" id="NF004785">
    <property type="entry name" value="PRK06132.1-2"/>
    <property type="match status" value="1"/>
</dbReference>
<dbReference type="UniPathway" id="UPA00219"/>
<dbReference type="InterPro" id="IPR050979">
    <property type="entry name" value="LD-transpeptidase"/>
</dbReference>
<dbReference type="EMBL" id="JROI01000002">
    <property type="protein sequence ID" value="KGI79200.1"/>
    <property type="molecule type" value="Genomic_DNA"/>
</dbReference>
<dbReference type="STRING" id="1543381.LF63_0100745"/>
<feature type="domain" description="L,D-TPase catalytic" evidence="9">
    <location>
        <begin position="51"/>
        <end position="160"/>
    </location>
</feature>
<evidence type="ECO:0000256" key="4">
    <source>
        <dbReference type="ARBA" id="ARBA00022960"/>
    </source>
</evidence>
<evidence type="ECO:0000256" key="8">
    <source>
        <dbReference type="SAM" id="SignalP"/>
    </source>
</evidence>
<dbReference type="CDD" id="cd16913">
    <property type="entry name" value="YkuD_like"/>
    <property type="match status" value="1"/>
</dbReference>
<sequence length="338" mass="35333">MTASADAVRAIGAAAILGVMLALAAPAASSATQQAASGYFWHPELAPAGPLVIVISLDEQQLYAYRNGVAIGVSSISSGKPGYETPTGVYTILQKKREHYSNLYDDAPMPYMQRLTWDGVALHAGALPGRAASHGCVRLPPAFASRLYGATRRGDVVVVADARVAPATVVHPSAVAPIDLAGQPVLLLGDSSNAFPMQDADDTDAPVSIVVSTADGIAYVLRNGRLVAHAPVTLASDAPVRGMLLYVMGAASDDVAKTPAEHRWTGYRILGAGPVPDPERMARQIRLPQAFGRGLRAMLRPGATVLVTDLPGYGRAPDPHYGALLQSGSVDTDHRPAH</sequence>
<dbReference type="Proteomes" id="UP000560000">
    <property type="component" value="Unassembled WGS sequence"/>
</dbReference>
<dbReference type="PANTHER" id="PTHR30582">
    <property type="entry name" value="L,D-TRANSPEPTIDASE"/>
    <property type="match status" value="1"/>
</dbReference>
<keyword evidence="6 7" id="KW-0961">Cell wall biogenesis/degradation</keyword>
<evidence type="ECO:0000256" key="6">
    <source>
        <dbReference type="ARBA" id="ARBA00023316"/>
    </source>
</evidence>
<dbReference type="GO" id="GO:0016740">
    <property type="term" value="F:transferase activity"/>
    <property type="evidence" value="ECO:0007669"/>
    <property type="project" value="UniProtKB-KW"/>
</dbReference>
<dbReference type="GO" id="GO:0071972">
    <property type="term" value="F:peptidoglycan L,D-transpeptidase activity"/>
    <property type="evidence" value="ECO:0007669"/>
    <property type="project" value="TreeGrafter"/>
</dbReference>
<dbReference type="GO" id="GO:0071555">
    <property type="term" value="P:cell wall organization"/>
    <property type="evidence" value="ECO:0007669"/>
    <property type="project" value="UniProtKB-UniRule"/>
</dbReference>
<name>A0A099D1K6_9GAMM</name>
<dbReference type="Pfam" id="PF03734">
    <property type="entry name" value="YkuD"/>
    <property type="match status" value="1"/>
</dbReference>
<dbReference type="PANTHER" id="PTHR30582:SF2">
    <property type="entry name" value="L,D-TRANSPEPTIDASE YCIB-RELATED"/>
    <property type="match status" value="1"/>
</dbReference>
<dbReference type="GO" id="GO:0005576">
    <property type="term" value="C:extracellular region"/>
    <property type="evidence" value="ECO:0007669"/>
    <property type="project" value="TreeGrafter"/>
</dbReference>
<proteinExistence type="inferred from homology"/>
<dbReference type="AlphaFoldDB" id="A0A099D1K6"/>
<dbReference type="PROSITE" id="PS52029">
    <property type="entry name" value="LD_TPASE"/>
    <property type="match status" value="1"/>
</dbReference>
<dbReference type="InterPro" id="IPR005490">
    <property type="entry name" value="LD_TPept_cat_dom"/>
</dbReference>
<dbReference type="Proteomes" id="UP000029708">
    <property type="component" value="Unassembled WGS sequence"/>
</dbReference>
<dbReference type="RefSeq" id="WP_043098972.1">
    <property type="nucleotide sequence ID" value="NZ_JACHET010000001.1"/>
</dbReference>
<keyword evidence="12" id="KW-1185">Reference proteome</keyword>
<reference evidence="11 13" key="2">
    <citation type="submission" date="2020-08" db="EMBL/GenBank/DDBJ databases">
        <title>Genomic Encyclopedia of Type Strains, Phase IV (KMG-IV): sequencing the most valuable type-strain genomes for metagenomic binning, comparative biology and taxonomic classification.</title>
        <authorList>
            <person name="Goeker M."/>
        </authorList>
    </citation>
    <scope>NUCLEOTIDE SEQUENCE [LARGE SCALE GENOMIC DNA]</scope>
    <source>
        <strain evidence="11 13">DSM 107085</strain>
    </source>
</reference>
<evidence type="ECO:0000313" key="10">
    <source>
        <dbReference type="EMBL" id="KGI79200.1"/>
    </source>
</evidence>
<reference evidence="10 12" key="1">
    <citation type="submission" date="2014-09" db="EMBL/GenBank/DDBJ databases">
        <title>Xanthomonadaceae 3.5X direct submission.</title>
        <authorList>
            <person name="Fang T."/>
            <person name="Wang H."/>
        </authorList>
    </citation>
    <scope>NUCLEOTIDE SEQUENCE [LARGE SCALE GENOMIC DNA]</scope>
    <source>
        <strain evidence="10 12">3.5X</strain>
    </source>
</reference>
<evidence type="ECO:0000259" key="9">
    <source>
        <dbReference type="PROSITE" id="PS52029"/>
    </source>
</evidence>
<dbReference type="Gene3D" id="2.40.440.10">
    <property type="entry name" value="L,D-transpeptidase catalytic domain-like"/>
    <property type="match status" value="1"/>
</dbReference>
<dbReference type="EMBL" id="JACHET010000001">
    <property type="protein sequence ID" value="MBB6184745.1"/>
    <property type="molecule type" value="Genomic_DNA"/>
</dbReference>
<evidence type="ECO:0000256" key="3">
    <source>
        <dbReference type="ARBA" id="ARBA00022679"/>
    </source>
</evidence>
<keyword evidence="4 7" id="KW-0133">Cell shape</keyword>
<dbReference type="InterPro" id="IPR016915">
    <property type="entry name" value="UCP029342"/>
</dbReference>
<evidence type="ECO:0000256" key="5">
    <source>
        <dbReference type="ARBA" id="ARBA00022984"/>
    </source>
</evidence>
<dbReference type="PIRSF" id="PIRSF029342">
    <property type="entry name" value="UCP029342_ErfK/YbiS/YcfS/YnhG"/>
    <property type="match status" value="1"/>
</dbReference>
<protein>
    <recommendedName>
        <fullName evidence="9">L,D-TPase catalytic domain-containing protein</fullName>
    </recommendedName>
</protein>
<feature type="active site" description="Nucleophile" evidence="7">
    <location>
        <position position="136"/>
    </location>
</feature>
<evidence type="ECO:0000256" key="2">
    <source>
        <dbReference type="ARBA" id="ARBA00005992"/>
    </source>
</evidence>
<accession>A0A099D1K6</accession>
<keyword evidence="3" id="KW-0808">Transferase</keyword>
<dbReference type="OrthoDB" id="463216at2"/>
<evidence type="ECO:0000313" key="13">
    <source>
        <dbReference type="Proteomes" id="UP000560000"/>
    </source>
</evidence>
<organism evidence="10 12">
    <name type="scientific">Oleiagrimonas soli</name>
    <dbReference type="NCBI Taxonomy" id="1543381"/>
    <lineage>
        <taxon>Bacteria</taxon>
        <taxon>Pseudomonadati</taxon>
        <taxon>Pseudomonadota</taxon>
        <taxon>Gammaproteobacteria</taxon>
        <taxon>Lysobacterales</taxon>
        <taxon>Rhodanobacteraceae</taxon>
        <taxon>Oleiagrimonas</taxon>
    </lineage>
</organism>
<keyword evidence="5 7" id="KW-0573">Peptidoglycan synthesis</keyword>
<comment type="similarity">
    <text evidence="2">Belongs to the YkuD family.</text>
</comment>
<dbReference type="HOGENOM" id="CLU_025126_1_0_6"/>
<evidence type="ECO:0000256" key="1">
    <source>
        <dbReference type="ARBA" id="ARBA00004752"/>
    </source>
</evidence>
<dbReference type="SUPFAM" id="SSF141523">
    <property type="entry name" value="L,D-transpeptidase catalytic domain-like"/>
    <property type="match status" value="1"/>
</dbReference>
<feature type="active site" description="Proton donor/acceptor" evidence="7">
    <location>
        <position position="123"/>
    </location>
</feature>
<evidence type="ECO:0000313" key="12">
    <source>
        <dbReference type="Proteomes" id="UP000029708"/>
    </source>
</evidence>
<dbReference type="InterPro" id="IPR038063">
    <property type="entry name" value="Transpep_catalytic_dom"/>
</dbReference>
<keyword evidence="8" id="KW-0732">Signal</keyword>
<gene>
    <name evidence="11" type="ORF">HNQ86_002090</name>
    <name evidence="10" type="ORF">LF63_0100745</name>
</gene>
<feature type="signal peptide" evidence="8">
    <location>
        <begin position="1"/>
        <end position="24"/>
    </location>
</feature>
<comment type="caution">
    <text evidence="10">The sequence shown here is derived from an EMBL/GenBank/DDBJ whole genome shotgun (WGS) entry which is preliminary data.</text>
</comment>
<dbReference type="GO" id="GO:0018104">
    <property type="term" value="P:peptidoglycan-protein cross-linking"/>
    <property type="evidence" value="ECO:0007669"/>
    <property type="project" value="TreeGrafter"/>
</dbReference>
<dbReference type="GO" id="GO:0008360">
    <property type="term" value="P:regulation of cell shape"/>
    <property type="evidence" value="ECO:0007669"/>
    <property type="project" value="UniProtKB-UniRule"/>
</dbReference>
<comment type="pathway">
    <text evidence="1 7">Cell wall biogenesis; peptidoglycan biosynthesis.</text>
</comment>